<dbReference type="EMBL" id="CP128355">
    <property type="protein sequence ID" value="XAF69810.1"/>
    <property type="molecule type" value="Genomic_DNA"/>
</dbReference>
<keyword evidence="3" id="KW-1185">Reference proteome</keyword>
<dbReference type="Proteomes" id="UP001436297">
    <property type="component" value="Chromosome"/>
</dbReference>
<dbReference type="RefSeq" id="WP_251516134.1">
    <property type="nucleotide sequence ID" value="NZ_CP128355.1"/>
</dbReference>
<sequence>MEIISRTSLIIYLKHMKHERQIRKFGHIVHSNRQKRFVIMYINESDADQIVSKLMGLKYVMQIEGSPYKTLKKNYERERHEYS</sequence>
<proteinExistence type="predicted"/>
<name>A0ABZ3EAM3_9STAP</name>
<dbReference type="Pfam" id="PF09902">
    <property type="entry name" value="DUF2129"/>
    <property type="match status" value="1"/>
</dbReference>
<reference evidence="2 3" key="1">
    <citation type="journal article" date="2024" name="Pathogens">
        <title>Staphylococcus hsinchuensis sp. nov., Isolated from Soymilk.</title>
        <authorList>
            <person name="Wang Y.T."/>
            <person name="Lin Y.C."/>
            <person name="Hsieh Y.H."/>
            <person name="Lin Y.T."/>
            <person name="Hamada M."/>
            <person name="Chen C.C."/>
            <person name="Liou J.S."/>
            <person name="Lee A.Y."/>
            <person name="Zhang W.L."/>
            <person name="Chen Y.T."/>
            <person name="Huang C.H."/>
        </authorList>
    </citation>
    <scope>NUCLEOTIDE SEQUENCE [LARGE SCALE GENOMIC DNA]</scope>
    <source>
        <strain evidence="2 3">H164</strain>
    </source>
</reference>
<evidence type="ECO:0000256" key="1">
    <source>
        <dbReference type="ARBA" id="ARBA00022490"/>
    </source>
</evidence>
<dbReference type="InterPro" id="IPR016979">
    <property type="entry name" value="DUF2129"/>
</dbReference>
<accession>A0ABZ3EAM3</accession>
<evidence type="ECO:0000313" key="2">
    <source>
        <dbReference type="EMBL" id="XAF69810.1"/>
    </source>
</evidence>
<gene>
    <name evidence="2" type="ORF">QQM35_06950</name>
</gene>
<keyword evidence="1" id="KW-0963">Cytoplasm</keyword>
<organism evidence="2 3">
    <name type="scientific">Staphylococcus hsinchuensis</name>
    <dbReference type="NCBI Taxonomy" id="3051183"/>
    <lineage>
        <taxon>Bacteria</taxon>
        <taxon>Bacillati</taxon>
        <taxon>Bacillota</taxon>
        <taxon>Bacilli</taxon>
        <taxon>Bacillales</taxon>
        <taxon>Staphylococcaceae</taxon>
        <taxon>Staphylococcus</taxon>
    </lineage>
</organism>
<evidence type="ECO:0000313" key="3">
    <source>
        <dbReference type="Proteomes" id="UP001436297"/>
    </source>
</evidence>
<dbReference type="PIRSF" id="PIRSF031653">
    <property type="entry name" value="UCP031653"/>
    <property type="match status" value="1"/>
</dbReference>
<protein>
    <submittedName>
        <fullName evidence="2">DUF2129 domain-containing protein</fullName>
    </submittedName>
</protein>